<evidence type="ECO:0000256" key="1">
    <source>
        <dbReference type="SAM" id="MobiDB-lite"/>
    </source>
</evidence>
<evidence type="ECO:0000313" key="3">
    <source>
        <dbReference type="Proteomes" id="UP000693970"/>
    </source>
</evidence>
<feature type="region of interest" description="Disordered" evidence="1">
    <location>
        <begin position="86"/>
        <end position="111"/>
    </location>
</feature>
<proteinExistence type="predicted"/>
<protein>
    <submittedName>
        <fullName evidence="2">Uncharacterized protein</fullName>
    </submittedName>
</protein>
<dbReference type="EMBL" id="JAGRRH010000013">
    <property type="protein sequence ID" value="KAG7361126.1"/>
    <property type="molecule type" value="Genomic_DNA"/>
</dbReference>
<comment type="caution">
    <text evidence="2">The sequence shown here is derived from an EMBL/GenBank/DDBJ whole genome shotgun (WGS) entry which is preliminary data.</text>
</comment>
<reference evidence="2" key="1">
    <citation type="journal article" date="2021" name="Sci. Rep.">
        <title>Diploid genomic architecture of Nitzschia inconspicua, an elite biomass production diatom.</title>
        <authorList>
            <person name="Oliver A."/>
            <person name="Podell S."/>
            <person name="Pinowska A."/>
            <person name="Traller J.C."/>
            <person name="Smith S.R."/>
            <person name="McClure R."/>
            <person name="Beliaev A."/>
            <person name="Bohutskyi P."/>
            <person name="Hill E.A."/>
            <person name="Rabines A."/>
            <person name="Zheng H."/>
            <person name="Allen L.Z."/>
            <person name="Kuo A."/>
            <person name="Grigoriev I.V."/>
            <person name="Allen A.E."/>
            <person name="Hazlebeck D."/>
            <person name="Allen E.E."/>
        </authorList>
    </citation>
    <scope>NUCLEOTIDE SEQUENCE</scope>
    <source>
        <strain evidence="2">Hildebrandi</strain>
    </source>
</reference>
<dbReference type="Proteomes" id="UP000693970">
    <property type="component" value="Unassembled WGS sequence"/>
</dbReference>
<name>A0A9K3LHQ2_9STRA</name>
<feature type="compositionally biased region" description="Basic residues" evidence="1">
    <location>
        <begin position="93"/>
        <end position="105"/>
    </location>
</feature>
<accession>A0A9K3LHQ2</accession>
<gene>
    <name evidence="2" type="ORF">IV203_036226</name>
</gene>
<organism evidence="2 3">
    <name type="scientific">Nitzschia inconspicua</name>
    <dbReference type="NCBI Taxonomy" id="303405"/>
    <lineage>
        <taxon>Eukaryota</taxon>
        <taxon>Sar</taxon>
        <taxon>Stramenopiles</taxon>
        <taxon>Ochrophyta</taxon>
        <taxon>Bacillariophyta</taxon>
        <taxon>Bacillariophyceae</taxon>
        <taxon>Bacillariophycidae</taxon>
        <taxon>Bacillariales</taxon>
        <taxon>Bacillariaceae</taxon>
        <taxon>Nitzschia</taxon>
    </lineage>
</organism>
<evidence type="ECO:0000313" key="2">
    <source>
        <dbReference type="EMBL" id="KAG7361126.1"/>
    </source>
</evidence>
<keyword evidence="3" id="KW-1185">Reference proteome</keyword>
<sequence>MITVAPESEPPQRVCSSCHSYQPWQLGNLAPFHHFCTMSSIKISGKKLTNASIIQRHCVFETAVQKILKGSEEELNPDESVKVNGLDMEWQQRTRKKRGQEKKRTRMLDSH</sequence>
<reference evidence="2" key="2">
    <citation type="submission" date="2021-04" db="EMBL/GenBank/DDBJ databases">
        <authorList>
            <person name="Podell S."/>
        </authorList>
    </citation>
    <scope>NUCLEOTIDE SEQUENCE</scope>
    <source>
        <strain evidence="2">Hildebrandi</strain>
    </source>
</reference>
<dbReference type="AlphaFoldDB" id="A0A9K3LHQ2"/>